<evidence type="ECO:0000259" key="8">
    <source>
        <dbReference type="Pfam" id="PF01385"/>
    </source>
</evidence>
<comment type="similarity">
    <text evidence="2">In the N-terminal section; belongs to the transposase 2 family.</text>
</comment>
<feature type="domain" description="Transposase putative helix-turn-helix" evidence="10">
    <location>
        <begin position="1"/>
        <end position="38"/>
    </location>
</feature>
<dbReference type="EMBL" id="JBHFNT010000303">
    <property type="protein sequence ID" value="MFB2839329.1"/>
    <property type="molecule type" value="Genomic_DNA"/>
</dbReference>
<dbReference type="Pfam" id="PF07282">
    <property type="entry name" value="Cas12f1-like_TNB"/>
    <property type="match status" value="1"/>
</dbReference>
<keyword evidence="5" id="KW-0862">Zinc</keyword>
<accession>A0ABV4WW44</accession>
<evidence type="ECO:0000259" key="9">
    <source>
        <dbReference type="Pfam" id="PF07282"/>
    </source>
</evidence>
<name>A0ABV4WW44_9CYAN</name>
<proteinExistence type="inferred from homology"/>
<dbReference type="PANTHER" id="PTHR30405">
    <property type="entry name" value="TRANSPOSASE"/>
    <property type="match status" value="1"/>
</dbReference>
<comment type="similarity">
    <text evidence="1">In the C-terminal section; belongs to the transposase 35 family.</text>
</comment>
<dbReference type="Proteomes" id="UP001576780">
    <property type="component" value="Unassembled WGS sequence"/>
</dbReference>
<reference evidence="11 12" key="1">
    <citation type="submission" date="2024-09" db="EMBL/GenBank/DDBJ databases">
        <title>Floridaenema gen nov. (Aerosakkonemataceae, Aerosakkonematales ord. nov., Cyanobacteria) from benthic tropical and subtropical fresh waters, with the description of four new species.</title>
        <authorList>
            <person name="Moretto J.A."/>
            <person name="Berthold D.E."/>
            <person name="Lefler F.W."/>
            <person name="Huang I.-S."/>
            <person name="Laughinghouse H. IV."/>
        </authorList>
    </citation>
    <scope>NUCLEOTIDE SEQUENCE [LARGE SCALE GENOMIC DNA]</scope>
    <source>
        <strain evidence="11 12">BLCC-F167</strain>
    </source>
</reference>
<dbReference type="GO" id="GO:0004519">
    <property type="term" value="F:endonuclease activity"/>
    <property type="evidence" value="ECO:0007669"/>
    <property type="project" value="UniProtKB-KW"/>
</dbReference>
<evidence type="ECO:0000313" key="11">
    <source>
        <dbReference type="EMBL" id="MFB2839329.1"/>
    </source>
</evidence>
<dbReference type="InterPro" id="IPR001959">
    <property type="entry name" value="Transposase"/>
</dbReference>
<evidence type="ECO:0000256" key="4">
    <source>
        <dbReference type="ARBA" id="ARBA00022723"/>
    </source>
</evidence>
<evidence type="ECO:0000259" key="10">
    <source>
        <dbReference type="Pfam" id="PF12323"/>
    </source>
</evidence>
<dbReference type="Pfam" id="PF12323">
    <property type="entry name" value="HTH_OrfB_IS605"/>
    <property type="match status" value="1"/>
</dbReference>
<sequence length="406" mass="46681">MLKSFKTKLNLNNQQRTLASQHAGVSRHAWNWGLNVCLTAKDAQEKRPSAIDLHKRLVAEVKSVNPWYYQVSKCAPQQALRYLDEAFKRCFKVPGTRQPKFKKKNIKDSFYLEGNIKISGNQIKIPKFGWVKCYEILPTVQPKNVTISKKANDWYISFRYELEPSPIRHTRKRIGVDVGINALATCSDGTVFPNRKAYRKAKRKLAHLQRSFCRKQLGSKNRAKANLKVARLHRKVANIRQDALHKLTTWLAKNHSEIVIENLNVSGMLRNHRLASALADCGFYEFKRQLEYKASWYGSTVIRVDRFYPSSQLCSCCHHRQKMPLSKRIFKCGNCGMELDRDLNASINLENWHAIIEFPTTVSSTGIACGELSKLNGSTVKDSMKQEENVKFTWFAASFCDQSKFE</sequence>
<keyword evidence="6" id="KW-0238">DNA-binding</keyword>
<evidence type="ECO:0000256" key="7">
    <source>
        <dbReference type="ARBA" id="ARBA00023172"/>
    </source>
</evidence>
<dbReference type="PANTHER" id="PTHR30405:SF25">
    <property type="entry name" value="RNA-GUIDED DNA ENDONUCLEASE INSQ-RELATED"/>
    <property type="match status" value="1"/>
</dbReference>
<feature type="domain" description="Probable transposase IS891/IS1136/IS1341" evidence="8">
    <location>
        <begin position="157"/>
        <end position="271"/>
    </location>
</feature>
<dbReference type="NCBIfam" id="NF040570">
    <property type="entry name" value="guided_TnpB"/>
    <property type="match status" value="1"/>
</dbReference>
<keyword evidence="4" id="KW-0479">Metal-binding</keyword>
<feature type="domain" description="Cas12f1-like TNB" evidence="9">
    <location>
        <begin position="283"/>
        <end position="349"/>
    </location>
</feature>
<keyword evidence="11" id="KW-0255">Endonuclease</keyword>
<evidence type="ECO:0000256" key="5">
    <source>
        <dbReference type="ARBA" id="ARBA00022833"/>
    </source>
</evidence>
<keyword evidence="3" id="KW-0815">Transposition</keyword>
<keyword evidence="11" id="KW-0378">Hydrolase</keyword>
<dbReference type="Pfam" id="PF01385">
    <property type="entry name" value="OrfB_IS605"/>
    <property type="match status" value="1"/>
</dbReference>
<dbReference type="InterPro" id="IPR010095">
    <property type="entry name" value="Cas12f1-like_TNB"/>
</dbReference>
<keyword evidence="11" id="KW-0540">Nuclease</keyword>
<dbReference type="InterPro" id="IPR021027">
    <property type="entry name" value="Transposase_put_HTH"/>
</dbReference>
<evidence type="ECO:0000256" key="3">
    <source>
        <dbReference type="ARBA" id="ARBA00022578"/>
    </source>
</evidence>
<evidence type="ECO:0000256" key="6">
    <source>
        <dbReference type="ARBA" id="ARBA00023125"/>
    </source>
</evidence>
<gene>
    <name evidence="11" type="ORF">ACE1CA_32970</name>
</gene>
<keyword evidence="12" id="KW-1185">Reference proteome</keyword>
<evidence type="ECO:0000256" key="2">
    <source>
        <dbReference type="ARBA" id="ARBA00011044"/>
    </source>
</evidence>
<keyword evidence="7" id="KW-0233">DNA recombination</keyword>
<comment type="caution">
    <text evidence="11">The sequence shown here is derived from an EMBL/GenBank/DDBJ whole genome shotgun (WGS) entry which is preliminary data.</text>
</comment>
<protein>
    <submittedName>
        <fullName evidence="11">RNA-guided endonuclease InsQ/TnpB family protein</fullName>
    </submittedName>
</protein>
<dbReference type="RefSeq" id="WP_413281606.1">
    <property type="nucleotide sequence ID" value="NZ_JBHFNT010000303.1"/>
</dbReference>
<organism evidence="11 12">
    <name type="scientific">Floridaenema evergladense BLCC-F167</name>
    <dbReference type="NCBI Taxonomy" id="3153639"/>
    <lineage>
        <taxon>Bacteria</taxon>
        <taxon>Bacillati</taxon>
        <taxon>Cyanobacteriota</taxon>
        <taxon>Cyanophyceae</taxon>
        <taxon>Oscillatoriophycideae</taxon>
        <taxon>Aerosakkonematales</taxon>
        <taxon>Aerosakkonemataceae</taxon>
        <taxon>Floridanema</taxon>
        <taxon>Floridanema evergladense</taxon>
    </lineage>
</organism>
<evidence type="ECO:0000256" key="1">
    <source>
        <dbReference type="ARBA" id="ARBA00008761"/>
    </source>
</evidence>
<dbReference type="NCBIfam" id="TIGR01766">
    <property type="entry name" value="IS200/IS605 family accessory protein TnpB-like domain"/>
    <property type="match status" value="1"/>
</dbReference>
<evidence type="ECO:0000313" key="12">
    <source>
        <dbReference type="Proteomes" id="UP001576780"/>
    </source>
</evidence>
<dbReference type="InterPro" id="IPR051399">
    <property type="entry name" value="RNA-guided_DNA_endo/Transpos"/>
</dbReference>